<dbReference type="SUPFAM" id="SSF52058">
    <property type="entry name" value="L domain-like"/>
    <property type="match status" value="1"/>
</dbReference>
<dbReference type="PANTHER" id="PTHR48059">
    <property type="entry name" value="POLYGALACTURONASE INHIBITOR 1"/>
    <property type="match status" value="1"/>
</dbReference>
<dbReference type="OrthoDB" id="418615at2759"/>
<feature type="compositionally biased region" description="Polar residues" evidence="2">
    <location>
        <begin position="607"/>
        <end position="617"/>
    </location>
</feature>
<feature type="compositionally biased region" description="Polar residues" evidence="2">
    <location>
        <begin position="1321"/>
        <end position="1342"/>
    </location>
</feature>
<name>A0A9N8ERB9_9STRA</name>
<feature type="compositionally biased region" description="Basic and acidic residues" evidence="2">
    <location>
        <begin position="1001"/>
        <end position="1022"/>
    </location>
</feature>
<dbReference type="InterPro" id="IPR001611">
    <property type="entry name" value="Leu-rich_rpt"/>
</dbReference>
<evidence type="ECO:0000256" key="2">
    <source>
        <dbReference type="SAM" id="MobiDB-lite"/>
    </source>
</evidence>
<feature type="compositionally biased region" description="Pro residues" evidence="2">
    <location>
        <begin position="357"/>
        <end position="368"/>
    </location>
</feature>
<feature type="region of interest" description="Disordered" evidence="2">
    <location>
        <begin position="290"/>
        <end position="315"/>
    </location>
</feature>
<feature type="region of interest" description="Disordered" evidence="2">
    <location>
        <begin position="15"/>
        <end position="49"/>
    </location>
</feature>
<feature type="transmembrane region" description="Helical" evidence="3">
    <location>
        <begin position="1833"/>
        <end position="1855"/>
    </location>
</feature>
<keyword evidence="3" id="KW-1133">Transmembrane helix</keyword>
<evidence type="ECO:0000313" key="4">
    <source>
        <dbReference type="EMBL" id="CAB9523909.1"/>
    </source>
</evidence>
<feature type="compositionally biased region" description="Basic and acidic residues" evidence="2">
    <location>
        <begin position="707"/>
        <end position="716"/>
    </location>
</feature>
<gene>
    <name evidence="4" type="ORF">SEMRO_1471_G275430.1</name>
</gene>
<dbReference type="PANTHER" id="PTHR48059:SF30">
    <property type="entry name" value="OS06G0587000 PROTEIN"/>
    <property type="match status" value="1"/>
</dbReference>
<feature type="compositionally biased region" description="Acidic residues" evidence="2">
    <location>
        <begin position="1248"/>
        <end position="1257"/>
    </location>
</feature>
<feature type="compositionally biased region" description="Basic and acidic residues" evidence="2">
    <location>
        <begin position="1046"/>
        <end position="1055"/>
    </location>
</feature>
<feature type="compositionally biased region" description="Low complexity" evidence="2">
    <location>
        <begin position="290"/>
        <end position="302"/>
    </location>
</feature>
<feature type="compositionally biased region" description="Basic and acidic residues" evidence="2">
    <location>
        <begin position="1434"/>
        <end position="1448"/>
    </location>
</feature>
<keyword evidence="3" id="KW-0472">Membrane</keyword>
<sequence length="2220" mass="245230">MTVFTFEGDALAATTSSNDRHMHMHSKSSNMMNTRTSDSPIDAKNTSNSNKMTAVPIMKSLSGIKFDRVSVNGMLDGSVTLTSEEILFCEEEAAKAGSNANAIHTNVSCTVEITFLENSASLPESGDSVSFRLASLKDLMRFRNAISENIKLLKTQAQKAPFKTSLNQSGTPQVQLQNGGHSLKNARASTSTSSGRTREAPANDGNANNNPFLNHGKTGFQFSAGQMSTDSATGTGTTTTDAAFKRKKRRNPGTGFANNANHMHSMHSMHNMHAAGAPPMPSFGQPFPQAFPQAQTQQSPYSGYPPYPAIPPPPPPSPLTLPYGYPSYPYPAATPPYQYLTPYGHPSYPTFHHHAHIPPPPPTYPPYIHPQQQQAYMHPPHPTHQPPPNQHQQQQAAPTALTSESLEPNHPAYVQPSLMAQSSMASSVGVGSITSVGHQQQQQQQHHHAGHNRYYSNNGNGTNRQPQPTNNSRDRDYNNNDDRFRGGDQNHGGNDEKPTGGNEGPANRRYYEDSNHNGQRRMGDNNMNGRNYGNGNDDAPTHRTKLKDRDYDDDVDVPRQNGYYNDADNRSMMQRNNHSPIAMSGKTMPRSESNGYDDQMMRRTDSVSYDSYNNGNVRTMRRNDSANSHNYTVENTNVHNLMRTSNSTDGSQPSKLLNLENVGISAVRQYVPDVRSSEHSRRSVSPGPTTRKGPQYEPDYSAQSLRGRPDLKRDFRANAYARSLSPGPRNNSAGSLRGKSQRGKDPLADDSVLDDSSSSASSSSSSSSSSSDNRPRCSSEPDLTKMMQGYRSKMHARSSSGNSTSSKQNATFEKKPKGQKAKARPSITKRFREFSNRSLKVDLNDDKYNNETGGKVKRDDTEPNVLAKPQHSSDTSLVSKAQGSSLSPSVTSPAPRALPQRPLRRGLSFSRAQSMRGSFGSNLESIEKQESTKSLNESEASVTAPPTATRKSPTAPASITRPPMRSSFDRMQSLKMVKGKPVLPTGASPRGGNRGGFMRKTSSERFLRTSLLDKQDETDRSQQKSNSSRSLLGDMEYDDSDESNNSDEHDQGAKKEIQPPANEKLHFQSSPPGANVPGVQFVRKLGSDSSNKSHSHTHAHSSSDPRGMRRTLSKSKSYCVRPTVMGKQISLEYEDTGSHSHSHDDICDEACREAPGTTSRTMAMRRRESLSVVEHSAGRANLAQMKIESMRRLEKDGTETRDPRGRIPLTRNVRSSSPMVRGYPEKNGPQSALRKENLPSAKPTNDDYAYDSEEESLEAVRKEFELEARLKKEMASLSNPMLKNGKSDGEDNEDSDCSSASLRTAKKELKLEERLRPAKARQQTLTTRPDSAARSNGNTDQRSVTDRRQLLRTTSSERQLQKPPSLVKKEMARLGSRRNLMAMDSDNFNKEDEQRLSDQKETPRVRATRPGVQYVRSCSAGDADADSTNPSSGRNDRGESADGGAEGKRKGRRRLLRTASSDRDLQKPPSLVRKELARFSSGRNLMIKSEHGEANMKPDPALWRASYEKRKVGLLAARMRNDAEKKPQVNRSQSARNLTNRPSIYKQASFASVRSRREDDEDSFVESANSDVLPDPSKSDQEEPDEYDSCAESRRSDVRQDLVSLGTSSRSLKGQLYPTAADCEDSVTTNTEGSFSKRPSEEKLRPQWRATKPGIQHVKNDNISHSMAKQDMAALGNQRAKSNGMHIAPGAPDRRFRDSANYDEESKEEITEDPEAVMPGISFARNNDKDMVSDQIGLKELQLSGGPTDASVAVSTMSNDFDAAASNDVDAAAREKSKLAGDIDHGNGMIDYDTEEFNPDGLIMATLVDEDVDNIVTAVTVDPEEEFRRKRKVYIMVSIGCGCLLLIITLIAVFAGPSSSNMPDVPPPLTPEERYELYYNHLLGLGYNSTVLDDPSSPQSRALTWISMVDTLYEDPSNLKPFEMIEKVNQRFYLVVFYYTMLQEGQWNNCKEPETGESNACVHHNTESFGVEGQYYNQQQSQPTFRWLSNVDECGWGGIQCDDGEWASHMWLGGNSLEGTLPIELAELRSLKVLDLQQNRLKGRLPPTWGLMAVNGSSLESIRLDKNALTGTIPKEWAMMNSTSLRELILAHNFFTGSLPSELGLLQGMEDFSVMYNSLTGTLPETFGEMSKLQTIHFAKNSFEGRMPASVCDLVEEDLFEASTDCLDILSDSYVQCSCCTTCCSHTEAGDGVCELKFDIKMGIQRGIGGGWFQSDEGEP</sequence>
<dbReference type="Gene3D" id="3.80.10.10">
    <property type="entry name" value="Ribonuclease Inhibitor"/>
    <property type="match status" value="2"/>
</dbReference>
<feature type="compositionally biased region" description="Basic and acidic residues" evidence="2">
    <location>
        <begin position="1305"/>
        <end position="1316"/>
    </location>
</feature>
<feature type="region of interest" description="Disordered" evidence="2">
    <location>
        <begin position="1273"/>
        <end position="1501"/>
    </location>
</feature>
<feature type="region of interest" description="Disordered" evidence="2">
    <location>
        <begin position="1194"/>
        <end position="1257"/>
    </location>
</feature>
<feature type="region of interest" description="Disordered" evidence="2">
    <location>
        <begin position="1518"/>
        <end position="1600"/>
    </location>
</feature>
<keyword evidence="4" id="KW-0418">Kinase</keyword>
<dbReference type="InterPro" id="IPR051848">
    <property type="entry name" value="PGIP"/>
</dbReference>
<feature type="compositionally biased region" description="Polar residues" evidence="2">
    <location>
        <begin position="910"/>
        <end position="924"/>
    </location>
</feature>
<feature type="region of interest" description="Disordered" evidence="2">
    <location>
        <begin position="163"/>
        <end position="210"/>
    </location>
</feature>
<feature type="compositionally biased region" description="Low complexity" evidence="2">
    <location>
        <begin position="754"/>
        <end position="772"/>
    </location>
</feature>
<feature type="compositionally biased region" description="Basic and acidic residues" evidence="2">
    <location>
        <begin position="1460"/>
        <end position="1477"/>
    </location>
</feature>
<evidence type="ECO:0000256" key="1">
    <source>
        <dbReference type="ARBA" id="ARBA00004196"/>
    </source>
</evidence>
<feature type="region of interest" description="Disordered" evidence="2">
    <location>
        <begin position="1085"/>
        <end position="1117"/>
    </location>
</feature>
<feature type="compositionally biased region" description="Low complexity" evidence="2">
    <location>
        <begin position="430"/>
        <end position="444"/>
    </location>
</feature>
<feature type="compositionally biased region" description="Basic and acidic residues" evidence="2">
    <location>
        <begin position="830"/>
        <end position="861"/>
    </location>
</feature>
<comment type="subcellular location">
    <subcellularLocation>
        <location evidence="1">Cell envelope</location>
    </subcellularLocation>
</comment>
<feature type="compositionally biased region" description="Polar residues" evidence="2">
    <location>
        <begin position="454"/>
        <end position="469"/>
    </location>
</feature>
<feature type="compositionally biased region" description="Polar residues" evidence="2">
    <location>
        <begin position="164"/>
        <end position="180"/>
    </location>
</feature>
<feature type="compositionally biased region" description="Basic and acidic residues" evidence="2">
    <location>
        <begin position="773"/>
        <end position="783"/>
    </location>
</feature>
<feature type="region of interest" description="Disordered" evidence="2">
    <location>
        <begin position="607"/>
        <end position="630"/>
    </location>
</feature>
<feature type="region of interest" description="Disordered" evidence="2">
    <location>
        <begin position="351"/>
        <end position="411"/>
    </location>
</feature>
<dbReference type="Proteomes" id="UP001153069">
    <property type="component" value="Unassembled WGS sequence"/>
</dbReference>
<dbReference type="Pfam" id="PF00560">
    <property type="entry name" value="LRR_1"/>
    <property type="match status" value="1"/>
</dbReference>
<feature type="compositionally biased region" description="Low complexity" evidence="2">
    <location>
        <begin position="390"/>
        <end position="400"/>
    </location>
</feature>
<feature type="compositionally biased region" description="Polar residues" evidence="2">
    <location>
        <begin position="34"/>
        <end position="49"/>
    </location>
</feature>
<feature type="region of interest" description="Disordered" evidence="2">
    <location>
        <begin position="227"/>
        <end position="261"/>
    </location>
</feature>
<reference evidence="4" key="1">
    <citation type="submission" date="2020-06" db="EMBL/GenBank/DDBJ databases">
        <authorList>
            <consortium name="Plant Systems Biology data submission"/>
        </authorList>
    </citation>
    <scope>NUCLEOTIDE SEQUENCE</scope>
    <source>
        <strain evidence="4">D6</strain>
    </source>
</reference>
<evidence type="ECO:0000313" key="5">
    <source>
        <dbReference type="Proteomes" id="UP001153069"/>
    </source>
</evidence>
<keyword evidence="5" id="KW-1185">Reference proteome</keyword>
<keyword evidence="4" id="KW-0808">Transferase</keyword>
<feature type="compositionally biased region" description="Low complexity" evidence="2">
    <location>
        <begin position="186"/>
        <end position="195"/>
    </location>
</feature>
<dbReference type="EMBL" id="CAICTM010001469">
    <property type="protein sequence ID" value="CAB9523909.1"/>
    <property type="molecule type" value="Genomic_DNA"/>
</dbReference>
<evidence type="ECO:0000256" key="3">
    <source>
        <dbReference type="SAM" id="Phobius"/>
    </source>
</evidence>
<proteinExistence type="predicted"/>
<feature type="compositionally biased region" description="Polar residues" evidence="2">
    <location>
        <begin position="870"/>
        <end position="892"/>
    </location>
</feature>
<dbReference type="GO" id="GO:0016301">
    <property type="term" value="F:kinase activity"/>
    <property type="evidence" value="ECO:0007669"/>
    <property type="project" value="UniProtKB-KW"/>
</dbReference>
<comment type="caution">
    <text evidence="4">The sequence shown here is derived from an EMBL/GenBank/DDBJ whole genome shotgun (WGS) entry which is preliminary data.</text>
</comment>
<feature type="compositionally biased region" description="Basic and acidic residues" evidence="2">
    <location>
        <begin position="1591"/>
        <end position="1600"/>
    </location>
</feature>
<dbReference type="InterPro" id="IPR032675">
    <property type="entry name" value="LRR_dom_sf"/>
</dbReference>
<feature type="region of interest" description="Disordered" evidence="2">
    <location>
        <begin position="636"/>
        <end position="655"/>
    </location>
</feature>
<feature type="region of interest" description="Disordered" evidence="2">
    <location>
        <begin position="430"/>
        <end position="573"/>
    </location>
</feature>
<accession>A0A9N8ERB9</accession>
<feature type="region of interest" description="Disordered" evidence="2">
    <location>
        <begin position="1623"/>
        <end position="1644"/>
    </location>
</feature>
<feature type="compositionally biased region" description="Pro residues" evidence="2">
    <location>
        <begin position="379"/>
        <end position="389"/>
    </location>
</feature>
<feature type="compositionally biased region" description="Acidic residues" evidence="2">
    <location>
        <begin position="1035"/>
        <end position="1045"/>
    </location>
</feature>
<feature type="region of interest" description="Disordered" evidence="2">
    <location>
        <begin position="670"/>
        <end position="1055"/>
    </location>
</feature>
<feature type="compositionally biased region" description="Low complexity" evidence="2">
    <location>
        <begin position="228"/>
        <end position="242"/>
    </location>
</feature>
<organism evidence="4 5">
    <name type="scientific">Seminavis robusta</name>
    <dbReference type="NCBI Taxonomy" id="568900"/>
    <lineage>
        <taxon>Eukaryota</taxon>
        <taxon>Sar</taxon>
        <taxon>Stramenopiles</taxon>
        <taxon>Ochrophyta</taxon>
        <taxon>Bacillariophyta</taxon>
        <taxon>Bacillariophyceae</taxon>
        <taxon>Bacillariophycidae</taxon>
        <taxon>Naviculales</taxon>
        <taxon>Naviculaceae</taxon>
        <taxon>Seminavis</taxon>
    </lineage>
</organism>
<feature type="compositionally biased region" description="Polar residues" evidence="2">
    <location>
        <begin position="932"/>
        <end position="957"/>
    </location>
</feature>
<feature type="compositionally biased region" description="Basic and acidic residues" evidence="2">
    <location>
        <begin position="472"/>
        <end position="498"/>
    </location>
</feature>
<feature type="compositionally biased region" description="Basic residues" evidence="2">
    <location>
        <begin position="817"/>
        <end position="829"/>
    </location>
</feature>
<feature type="compositionally biased region" description="Basic and acidic residues" evidence="2">
    <location>
        <begin position="1387"/>
        <end position="1404"/>
    </location>
</feature>
<keyword evidence="3" id="KW-0812">Transmembrane</keyword>
<feature type="compositionally biased region" description="Polar residues" evidence="2">
    <location>
        <begin position="1529"/>
        <end position="1542"/>
    </location>
</feature>
<protein>
    <submittedName>
        <fullName evidence="4">Receptor-like protein kinase</fullName>
    </submittedName>
</protein>
<feature type="compositionally biased region" description="Pro residues" evidence="2">
    <location>
        <begin position="303"/>
        <end position="315"/>
    </location>
</feature>
<keyword evidence="4" id="KW-0675">Receptor</keyword>
<feature type="compositionally biased region" description="Basic and acidic residues" evidence="2">
    <location>
        <begin position="1194"/>
        <end position="1205"/>
    </location>
</feature>
<feature type="compositionally biased region" description="Low complexity" evidence="2">
    <location>
        <begin position="524"/>
        <end position="538"/>
    </location>
</feature>